<evidence type="ECO:0000313" key="5">
    <source>
        <dbReference type="EMBL" id="MDE8653713.1"/>
    </source>
</evidence>
<organism evidence="5 6">
    <name type="scientific">Novosphingobium album</name>
    <name type="common">ex Liu et al. 2023</name>
    <dbReference type="NCBI Taxonomy" id="3031130"/>
    <lineage>
        <taxon>Bacteria</taxon>
        <taxon>Pseudomonadati</taxon>
        <taxon>Pseudomonadota</taxon>
        <taxon>Alphaproteobacteria</taxon>
        <taxon>Sphingomonadales</taxon>
        <taxon>Sphingomonadaceae</taxon>
        <taxon>Novosphingobium</taxon>
    </lineage>
</organism>
<comment type="caution">
    <text evidence="5">The sequence shown here is derived from an EMBL/GenBank/DDBJ whole genome shotgun (WGS) entry which is preliminary data.</text>
</comment>
<evidence type="ECO:0000259" key="2">
    <source>
        <dbReference type="Pfam" id="PF06744"/>
    </source>
</evidence>
<dbReference type="CDD" id="cd00882">
    <property type="entry name" value="Ras_like_GTPase"/>
    <property type="match status" value="1"/>
</dbReference>
<feature type="domain" description="Type VI secretion system component TssM1 N-terminal" evidence="4">
    <location>
        <begin position="176"/>
        <end position="425"/>
    </location>
</feature>
<keyword evidence="1" id="KW-0812">Transmembrane</keyword>
<feature type="transmembrane region" description="Helical" evidence="1">
    <location>
        <begin position="420"/>
        <end position="440"/>
    </location>
</feature>
<protein>
    <submittedName>
        <fullName evidence="5">Type VI secretion system membrane subunit TssM</fullName>
    </submittedName>
</protein>
<gene>
    <name evidence="5" type="primary">tssM</name>
    <name evidence="5" type="ORF">PYV00_18610</name>
</gene>
<keyword evidence="6" id="KW-1185">Reference proteome</keyword>
<keyword evidence="1" id="KW-0472">Membrane</keyword>
<dbReference type="InterPro" id="IPR053156">
    <property type="entry name" value="T6SS_TssM-like"/>
</dbReference>
<dbReference type="InterPro" id="IPR027417">
    <property type="entry name" value="P-loop_NTPase"/>
</dbReference>
<sequence>MRKIFGSWWVLGGIVTLLLVLVFCVGLPFFVGWLRPWWVRLLIGGVLVFVWLLIGYLGIRKRRKAAKAIEAALVTPSAADQESAAVAARMAEALAALRSRSKNRDYLYSKPWYVIIGPPGAGKTTALLNSGLLFPFADQSVKGVGGTRNLDFWFADEAALVDTAGRYTTQESDPTADAEGWKSFLGQLRKQRPLSPINGIIVAIGVDELLNVDRAGLDRHASLVRRRLAELRSTLEVAVPAYLLITKADLIAGFVEYYDDLDVEGRRAVLGATMPVENKMPSIDDIVGEFDRLINAQFERQAKRLFEEVDQVRRSLILGFPSQLAAIRNRMARFVEGAFLSGEAPSASFRGFYLTSGVQAGAPLDRILAGVAETFHTTTGSGRGSGRTYFLNRLLTEVVFKEAGLVRADPAARKRQQLRLAGGLAVVGGVVALILAAWMFSFARNRAFLADLNLASSNAMALVRQTGIDLVEVRETDPDLEQSLAVLAALRDLPQGFAQQAGGEPGWGMRFGLYQSSHADQAVESYRDGLRRILLPRILLRIEQYIQANAGNPMALYQPLKVYLMLGGWGPMDKGVVKSWVTADWAQEAYPGADRAPMRKELAQHLDVLLEDEGLASSWGAKRRAPLDGTVIATARGALQTLSMADLAYAVLKQKALATSGAPWRASAALAAGDAQAFANGQEVLQAEVPYFFTRAGHEKAYQAGLVTVAADFQKELWVLGEGAGAEGTRLQMSQIRANVARLYARDYISAWERIAKLPRPANYFTNAAALGAFTKTPSPLKVLLLEVRKNTTFEGGSGAAGELARRKISNMRYGRYVDDAADIADDGNSYDAGTEISNYFKPLHDYVGNAKEPGALDEFIGEVKQAGAAMTSARIAGGGMGSEAAQGQMAMSMGGVATAAGAAPALLKDFVMSAASGGEKETVSTAQGALTDVYTQSVLPQCQLATAEKYPFFGTSAQNASLVDVQQVFAMGGSLDGFFEQRVMPLLDTSGPIWRWNANLPVTADLSPSSPDEFAKARKLRDLLVAGLTVRFEAKSFGAEVSVVDLSAGGNQYRFETGDSEAKPVIWSAQDNVPEASLTMYAAQANSDKLTKVRKLSEDGPWALFRLMDQAHLENTGPTSIQATFGNGGQSVVFKISLPDKHNPFVRGAGVWSFRCPVAL</sequence>
<reference evidence="5 6" key="1">
    <citation type="submission" date="2023-03" db="EMBL/GenBank/DDBJ databases">
        <title>NovoSphingobium album sp. nov. isolated from polycyclic aromatic hydrocarbons- and heavy-metal polluted soil.</title>
        <authorList>
            <person name="Liu Z."/>
            <person name="Wang K."/>
        </authorList>
    </citation>
    <scope>NUCLEOTIDE SEQUENCE [LARGE SCALE GENOMIC DNA]</scope>
    <source>
        <strain evidence="5 6">H3SJ31-1</strain>
    </source>
</reference>
<name>A0ABT5WV10_9SPHN</name>
<evidence type="ECO:0000259" key="4">
    <source>
        <dbReference type="Pfam" id="PF14331"/>
    </source>
</evidence>
<evidence type="ECO:0000313" key="6">
    <source>
        <dbReference type="Proteomes" id="UP001216253"/>
    </source>
</evidence>
<evidence type="ECO:0000256" key="1">
    <source>
        <dbReference type="SAM" id="Phobius"/>
    </source>
</evidence>
<feature type="transmembrane region" description="Helical" evidence="1">
    <location>
        <begin position="37"/>
        <end position="59"/>
    </location>
</feature>
<dbReference type="InterPro" id="IPR009612">
    <property type="entry name" value="IcmF-rel"/>
</dbReference>
<dbReference type="PANTHER" id="PTHR36153">
    <property type="entry name" value="INNER MEMBRANE PROTEIN-RELATED"/>
    <property type="match status" value="1"/>
</dbReference>
<dbReference type="Pfam" id="PF06744">
    <property type="entry name" value="IcmF_C"/>
    <property type="match status" value="1"/>
</dbReference>
<dbReference type="EMBL" id="JARESE010000062">
    <property type="protein sequence ID" value="MDE8653713.1"/>
    <property type="molecule type" value="Genomic_DNA"/>
</dbReference>
<dbReference type="PANTHER" id="PTHR36153:SF1">
    <property type="entry name" value="TYPE VI SECRETION SYSTEM COMPONENT TSSM1"/>
    <property type="match status" value="1"/>
</dbReference>
<keyword evidence="1" id="KW-1133">Transmembrane helix</keyword>
<feature type="domain" description="IcmF-related" evidence="3">
    <location>
        <begin position="484"/>
        <end position="793"/>
    </location>
</feature>
<dbReference type="Pfam" id="PF06761">
    <property type="entry name" value="IcmF-related"/>
    <property type="match status" value="1"/>
</dbReference>
<dbReference type="NCBIfam" id="TIGR03348">
    <property type="entry name" value="VI_IcmF"/>
    <property type="match status" value="1"/>
</dbReference>
<evidence type="ECO:0000259" key="3">
    <source>
        <dbReference type="Pfam" id="PF06761"/>
    </source>
</evidence>
<proteinExistence type="predicted"/>
<dbReference type="Proteomes" id="UP001216253">
    <property type="component" value="Unassembled WGS sequence"/>
</dbReference>
<dbReference type="Pfam" id="PF14331">
    <property type="entry name" value="IcmF-related_N"/>
    <property type="match status" value="1"/>
</dbReference>
<dbReference type="InterPro" id="IPR025743">
    <property type="entry name" value="TssM1_N"/>
</dbReference>
<dbReference type="SUPFAM" id="SSF52540">
    <property type="entry name" value="P-loop containing nucleoside triphosphate hydrolases"/>
    <property type="match status" value="1"/>
</dbReference>
<accession>A0ABT5WV10</accession>
<feature type="domain" description="Type VI secretion system IcmF C-terminal" evidence="2">
    <location>
        <begin position="1035"/>
        <end position="1138"/>
    </location>
</feature>
<dbReference type="InterPro" id="IPR010623">
    <property type="entry name" value="IcmF_C"/>
</dbReference>
<feature type="transmembrane region" description="Helical" evidence="1">
    <location>
        <begin position="7"/>
        <end position="31"/>
    </location>
</feature>
<dbReference type="InterPro" id="IPR017731">
    <property type="entry name" value="TssM1-like"/>
</dbReference>
<dbReference type="RefSeq" id="WP_275229798.1">
    <property type="nucleotide sequence ID" value="NZ_JARESE010000062.1"/>
</dbReference>